<dbReference type="Pfam" id="PF16684">
    <property type="entry name" value="ResT-TelK_cat"/>
    <property type="match status" value="1"/>
</dbReference>
<reference evidence="3" key="2">
    <citation type="journal article" date="2022" name="Microbiol. Resour. Announc.">
        <title>Metagenome Sequencing to Explore Phylogenomics of Terrestrial Cyanobacteria.</title>
        <authorList>
            <person name="Ward R.D."/>
            <person name="Stajich J.E."/>
            <person name="Johansen J.R."/>
            <person name="Huntemann M."/>
            <person name="Clum A."/>
            <person name="Foster B."/>
            <person name="Foster B."/>
            <person name="Roux S."/>
            <person name="Palaniappan K."/>
            <person name="Varghese N."/>
            <person name="Mukherjee S."/>
            <person name="Reddy T.B.K."/>
            <person name="Daum C."/>
            <person name="Copeland A."/>
            <person name="Chen I.A."/>
            <person name="Ivanova N.N."/>
            <person name="Kyrpides N.C."/>
            <person name="Shapiro N."/>
            <person name="Eloe-Fadrosh E.A."/>
            <person name="Pietrasiak N."/>
        </authorList>
    </citation>
    <scope>NUCLEOTIDE SEQUENCE</scope>
    <source>
        <strain evidence="3">UHER 2000/2452</strain>
    </source>
</reference>
<feature type="domain" description="Telomere resolvase ResT/TelK catalytic" evidence="2">
    <location>
        <begin position="117"/>
        <end position="297"/>
    </location>
</feature>
<dbReference type="EMBL" id="JAHHHD010000077">
    <property type="protein sequence ID" value="MBW4662449.1"/>
    <property type="molecule type" value="Genomic_DNA"/>
</dbReference>
<evidence type="ECO:0000259" key="2">
    <source>
        <dbReference type="Pfam" id="PF16684"/>
    </source>
</evidence>
<feature type="compositionally biased region" description="Polar residues" evidence="1">
    <location>
        <begin position="216"/>
        <end position="227"/>
    </location>
</feature>
<dbReference type="Gene3D" id="1.10.443.30">
    <property type="entry name" value="Telomere resolvase"/>
    <property type="match status" value="1"/>
</dbReference>
<reference evidence="3" key="1">
    <citation type="submission" date="2021-05" db="EMBL/GenBank/DDBJ databases">
        <authorList>
            <person name="Pietrasiak N."/>
            <person name="Ward R."/>
            <person name="Stajich J.E."/>
            <person name="Kurbessoian T."/>
        </authorList>
    </citation>
    <scope>NUCLEOTIDE SEQUENCE</scope>
    <source>
        <strain evidence="3">UHER 2000/2452</strain>
    </source>
</reference>
<dbReference type="Proteomes" id="UP000757435">
    <property type="component" value="Unassembled WGS sequence"/>
</dbReference>
<dbReference type="InterPro" id="IPR032047">
    <property type="entry name" value="ResT/TelK_cat"/>
</dbReference>
<comment type="caution">
    <text evidence="3">The sequence shown here is derived from an EMBL/GenBank/DDBJ whole genome shotgun (WGS) entry which is preliminary data.</text>
</comment>
<name>A0A951UR05_9CYAN</name>
<dbReference type="AlphaFoldDB" id="A0A951UR05"/>
<evidence type="ECO:0000313" key="3">
    <source>
        <dbReference type="EMBL" id="MBW4662449.1"/>
    </source>
</evidence>
<sequence>MSRPTVTELVEGLEGLNTTQEIETYIRESLIVEGQAFNKDHCTGYKRAIETIDVSMIPEHLLYQLSTDKKGLMTVHYAHKVVSDLQKDLTENKTKVTALDRAEKNIKASQFPIDALAFVQTAEDGLTSSDWRVKLFSVCLLTGRRLGAVAYEASFEAISPSVMKVTSGQKQRGGINTILIPVLADSEAIYEAIQELRIQARETHQTTYQRWEADPTGSNDSRLSNSISGSPKYKAAYDRTFRPLFSGNPEDYLHALRAVYGSIIAKCHQAVTGSTEPTDFVEHVLDHDSVGTTHKYLDSHPLTNIDQVLEDLSDDFVKAMKPGSLKMKTPTLISFDFDAFINAIGNEDAKTEAALMFENPESFAANLGSTFNRLFSIAQHAKPSEDSASAQIESIIRAIFDYNISQEGSSKTAYVYITIPVINKVGQLVYGKSFDTGTVTKIRGGMQKGKKIVGSMEAEIDGHHQKMGIQDNNNLFYRRTDKLDEIVKEIAAQHG</sequence>
<dbReference type="InterPro" id="IPR038280">
    <property type="entry name" value="ResT/TelK_cat_sf"/>
</dbReference>
<evidence type="ECO:0000256" key="1">
    <source>
        <dbReference type="SAM" id="MobiDB-lite"/>
    </source>
</evidence>
<proteinExistence type="predicted"/>
<accession>A0A951UR05</accession>
<organism evidence="3 4">
    <name type="scientific">Drouetiella hepatica Uher 2000/2452</name>
    <dbReference type="NCBI Taxonomy" id="904376"/>
    <lineage>
        <taxon>Bacteria</taxon>
        <taxon>Bacillati</taxon>
        <taxon>Cyanobacteriota</taxon>
        <taxon>Cyanophyceae</taxon>
        <taxon>Oculatellales</taxon>
        <taxon>Oculatellaceae</taxon>
        <taxon>Drouetiella</taxon>
    </lineage>
</organism>
<gene>
    <name evidence="3" type="ORF">KME15_27700</name>
</gene>
<protein>
    <submittedName>
        <fullName evidence="3">Telomere resolvase</fullName>
    </submittedName>
</protein>
<evidence type="ECO:0000313" key="4">
    <source>
        <dbReference type="Proteomes" id="UP000757435"/>
    </source>
</evidence>
<feature type="region of interest" description="Disordered" evidence="1">
    <location>
        <begin position="207"/>
        <end position="227"/>
    </location>
</feature>